<dbReference type="AlphaFoldDB" id="A0A4V2G9N4"/>
<dbReference type="RefSeq" id="WP_130449244.1">
    <property type="nucleotide sequence ID" value="NZ_SHLA01000001.1"/>
</dbReference>
<evidence type="ECO:0000256" key="5">
    <source>
        <dbReference type="ARBA" id="ARBA00023244"/>
    </source>
</evidence>
<dbReference type="OrthoDB" id="9815856at2"/>
<keyword evidence="11" id="KW-0808">Transferase</keyword>
<dbReference type="InterPro" id="IPR039793">
    <property type="entry name" value="UROS/Hem4"/>
</dbReference>
<evidence type="ECO:0000256" key="2">
    <source>
        <dbReference type="ARBA" id="ARBA00008133"/>
    </source>
</evidence>
<dbReference type="GO" id="GO:0008168">
    <property type="term" value="F:methyltransferase activity"/>
    <property type="evidence" value="ECO:0007669"/>
    <property type="project" value="UniProtKB-KW"/>
</dbReference>
<sequence length="281" mass="29076">MGRGASLAGRTALLLRAPERAARTVEALAARGARTVLCPLIDFELPADTTELDAGVRRLVSGGYDWIVLTSITTIRALKQRAGQLGLELTVPAATRLAAVGEASARAARTEGLRVDFVPADQSAVGLVAELSLTGGERVFLPQADIAAETLAAGLNERGASCDVVVAYRTVDSPAAPHRRLTAAVDVGQGTRPADAEVWEPARLAGDLDQIDAVLFTSPSIARAFASVAGTGLAGIAVAIGESTRAELENLGFARIVTSAEPTPASMADAWESALRHGPEH</sequence>
<evidence type="ECO:0000256" key="4">
    <source>
        <dbReference type="ARBA" id="ARBA00023239"/>
    </source>
</evidence>
<evidence type="ECO:0000256" key="1">
    <source>
        <dbReference type="ARBA" id="ARBA00004772"/>
    </source>
</evidence>
<dbReference type="CDD" id="cd06578">
    <property type="entry name" value="HemD"/>
    <property type="match status" value="1"/>
</dbReference>
<organism evidence="11 12">
    <name type="scientific">Zhihengliuella halotolerans</name>
    <dbReference type="NCBI Taxonomy" id="370736"/>
    <lineage>
        <taxon>Bacteria</taxon>
        <taxon>Bacillati</taxon>
        <taxon>Actinomycetota</taxon>
        <taxon>Actinomycetes</taxon>
        <taxon>Micrococcales</taxon>
        <taxon>Micrococcaceae</taxon>
        <taxon>Zhihengliuella</taxon>
    </lineage>
</organism>
<evidence type="ECO:0000256" key="7">
    <source>
        <dbReference type="ARBA" id="ARBA00040167"/>
    </source>
</evidence>
<keyword evidence="4 9" id="KW-0456">Lyase</keyword>
<dbReference type="EC" id="4.2.1.75" evidence="3 9"/>
<dbReference type="GO" id="GO:0006782">
    <property type="term" value="P:protoporphyrinogen IX biosynthetic process"/>
    <property type="evidence" value="ECO:0007669"/>
    <property type="project" value="UniProtKB-UniRule"/>
</dbReference>
<dbReference type="Proteomes" id="UP000292685">
    <property type="component" value="Unassembled WGS sequence"/>
</dbReference>
<evidence type="ECO:0000259" key="10">
    <source>
        <dbReference type="Pfam" id="PF02602"/>
    </source>
</evidence>
<gene>
    <name evidence="11" type="ORF">EV380_0591</name>
</gene>
<comment type="function">
    <text evidence="6 9">Catalyzes cyclization of the linear tetrapyrrole, hydroxymethylbilane, to the macrocyclic uroporphyrinogen III.</text>
</comment>
<dbReference type="UniPathway" id="UPA00251">
    <property type="reaction ID" value="UER00320"/>
</dbReference>
<keyword evidence="11" id="KW-0489">Methyltransferase</keyword>
<dbReference type="SUPFAM" id="SSF69618">
    <property type="entry name" value="HemD-like"/>
    <property type="match status" value="1"/>
</dbReference>
<feature type="domain" description="Tetrapyrrole biosynthesis uroporphyrinogen III synthase" evidence="10">
    <location>
        <begin position="23"/>
        <end position="268"/>
    </location>
</feature>
<dbReference type="EMBL" id="SHLA01000001">
    <property type="protein sequence ID" value="RZU61036.1"/>
    <property type="molecule type" value="Genomic_DNA"/>
</dbReference>
<dbReference type="Gene3D" id="3.40.50.10090">
    <property type="match status" value="2"/>
</dbReference>
<evidence type="ECO:0000256" key="6">
    <source>
        <dbReference type="ARBA" id="ARBA00037589"/>
    </source>
</evidence>
<keyword evidence="12" id="KW-1185">Reference proteome</keyword>
<evidence type="ECO:0000256" key="9">
    <source>
        <dbReference type="RuleBase" id="RU366031"/>
    </source>
</evidence>
<dbReference type="GO" id="GO:0004852">
    <property type="term" value="F:uroporphyrinogen-III synthase activity"/>
    <property type="evidence" value="ECO:0007669"/>
    <property type="project" value="UniProtKB-UniRule"/>
</dbReference>
<dbReference type="PANTHER" id="PTHR38042">
    <property type="entry name" value="UROPORPHYRINOGEN-III SYNTHASE, CHLOROPLASTIC"/>
    <property type="match status" value="1"/>
</dbReference>
<dbReference type="PANTHER" id="PTHR38042:SF1">
    <property type="entry name" value="UROPORPHYRINOGEN-III SYNTHASE, CHLOROPLASTIC"/>
    <property type="match status" value="1"/>
</dbReference>
<evidence type="ECO:0000256" key="8">
    <source>
        <dbReference type="ARBA" id="ARBA00048617"/>
    </source>
</evidence>
<dbReference type="GO" id="GO:0032259">
    <property type="term" value="P:methylation"/>
    <property type="evidence" value="ECO:0007669"/>
    <property type="project" value="UniProtKB-KW"/>
</dbReference>
<reference evidence="11 12" key="1">
    <citation type="submission" date="2019-02" db="EMBL/GenBank/DDBJ databases">
        <title>Sequencing the genomes of 1000 actinobacteria strains.</title>
        <authorList>
            <person name="Klenk H.-P."/>
        </authorList>
    </citation>
    <scope>NUCLEOTIDE SEQUENCE [LARGE SCALE GENOMIC DNA]</scope>
    <source>
        <strain evidence="11 12">DSM 17364</strain>
    </source>
</reference>
<accession>A0A4V2G9N4</accession>
<dbReference type="InterPro" id="IPR036108">
    <property type="entry name" value="4pyrrol_syn_uPrphyn_synt_sf"/>
</dbReference>
<dbReference type="InterPro" id="IPR003754">
    <property type="entry name" value="4pyrrol_synth_uPrphyn_synth"/>
</dbReference>
<evidence type="ECO:0000256" key="3">
    <source>
        <dbReference type="ARBA" id="ARBA00013109"/>
    </source>
</evidence>
<evidence type="ECO:0000313" key="12">
    <source>
        <dbReference type="Proteomes" id="UP000292685"/>
    </source>
</evidence>
<protein>
    <recommendedName>
        <fullName evidence="7 9">Uroporphyrinogen-III synthase</fullName>
        <ecNumber evidence="3 9">4.2.1.75</ecNumber>
    </recommendedName>
</protein>
<comment type="similarity">
    <text evidence="2 9">Belongs to the uroporphyrinogen-III synthase family.</text>
</comment>
<dbReference type="GO" id="GO:0006780">
    <property type="term" value="P:uroporphyrinogen III biosynthetic process"/>
    <property type="evidence" value="ECO:0007669"/>
    <property type="project" value="UniProtKB-UniRule"/>
</dbReference>
<comment type="caution">
    <text evidence="11">The sequence shown here is derived from an EMBL/GenBank/DDBJ whole genome shotgun (WGS) entry which is preliminary data.</text>
</comment>
<name>A0A4V2G9N4_9MICC</name>
<proteinExistence type="inferred from homology"/>
<dbReference type="Pfam" id="PF02602">
    <property type="entry name" value="HEM4"/>
    <property type="match status" value="1"/>
</dbReference>
<evidence type="ECO:0000313" key="11">
    <source>
        <dbReference type="EMBL" id="RZU61036.1"/>
    </source>
</evidence>
<comment type="pathway">
    <text evidence="1 9">Porphyrin-containing compound metabolism; protoporphyrin-IX biosynthesis; coproporphyrinogen-III from 5-aminolevulinate: step 3/4.</text>
</comment>
<comment type="catalytic activity">
    <reaction evidence="8 9">
        <text>hydroxymethylbilane = uroporphyrinogen III + H2O</text>
        <dbReference type="Rhea" id="RHEA:18965"/>
        <dbReference type="ChEBI" id="CHEBI:15377"/>
        <dbReference type="ChEBI" id="CHEBI:57308"/>
        <dbReference type="ChEBI" id="CHEBI:57845"/>
        <dbReference type="EC" id="4.2.1.75"/>
    </reaction>
</comment>
<keyword evidence="5 9" id="KW-0627">Porphyrin biosynthesis</keyword>